<comment type="similarity">
    <text evidence="1">Belongs to the metallo-dependent hydrolases superfamily. NagA family.</text>
</comment>
<comment type="caution">
    <text evidence="4">The sequence shown here is derived from an EMBL/GenBank/DDBJ whole genome shotgun (WGS) entry which is preliminary data.</text>
</comment>
<dbReference type="InterPro" id="IPR006680">
    <property type="entry name" value="Amidohydro-rel"/>
</dbReference>
<dbReference type="Pfam" id="PF01979">
    <property type="entry name" value="Amidohydro_1"/>
    <property type="match status" value="1"/>
</dbReference>
<evidence type="ECO:0000313" key="4">
    <source>
        <dbReference type="EMBL" id="MDY0408930.1"/>
    </source>
</evidence>
<dbReference type="RefSeq" id="WP_320379631.1">
    <property type="nucleotide sequence ID" value="NZ_JAWDIQ010000001.1"/>
</dbReference>
<proteinExistence type="inferred from homology"/>
<evidence type="ECO:0000256" key="1">
    <source>
        <dbReference type="ARBA" id="ARBA00010716"/>
    </source>
</evidence>
<dbReference type="PANTHER" id="PTHR11113:SF14">
    <property type="entry name" value="N-ACETYLGLUCOSAMINE-6-PHOSPHATE DEACETYLASE"/>
    <property type="match status" value="1"/>
</dbReference>
<protein>
    <submittedName>
        <fullName evidence="4">Amidohydrolase family protein</fullName>
    </submittedName>
</protein>
<evidence type="ECO:0000256" key="2">
    <source>
        <dbReference type="ARBA" id="ARBA00022801"/>
    </source>
</evidence>
<dbReference type="SUPFAM" id="SSF51556">
    <property type="entry name" value="Metallo-dependent hydrolases"/>
    <property type="match status" value="1"/>
</dbReference>
<dbReference type="Proteomes" id="UP001275315">
    <property type="component" value="Unassembled WGS sequence"/>
</dbReference>
<evidence type="ECO:0000313" key="5">
    <source>
        <dbReference type="Proteomes" id="UP001275315"/>
    </source>
</evidence>
<gene>
    <name evidence="4" type="ORF">RWD45_10685</name>
</gene>
<reference evidence="4 5" key="1">
    <citation type="submission" date="2023-10" db="EMBL/GenBank/DDBJ databases">
        <title>Virgibacillus soli CC-YMP-6 genome.</title>
        <authorList>
            <person name="Miliotis G."/>
            <person name="Sengupta P."/>
            <person name="Hameed A."/>
            <person name="Chuvochina M."/>
            <person name="Mcdonagh F."/>
            <person name="Simpson A.C."/>
            <person name="Singh N.K."/>
            <person name="Rekha P.D."/>
            <person name="Raman K."/>
            <person name="Hugenholtz P."/>
            <person name="Venkateswaran K."/>
        </authorList>
    </citation>
    <scope>NUCLEOTIDE SEQUENCE [LARGE SCALE GENOMIC DNA]</scope>
    <source>
        <strain evidence="4 5">CC-YMP-6</strain>
    </source>
</reference>
<dbReference type="Gene3D" id="3.20.20.140">
    <property type="entry name" value="Metal-dependent hydrolases"/>
    <property type="match status" value="1"/>
</dbReference>
<dbReference type="InterPro" id="IPR032466">
    <property type="entry name" value="Metal_Hydrolase"/>
</dbReference>
<sequence length="140" mass="15166">MKQLSSIFIRNITIHTETEVLQGGSLLLQDGKITGIYAEGEQPESYPAPLKIIEGNGLLAIPGFIDGHIHGANGADVMDATEEALDKMAEVLPKEGTTSFLATTVTQSPKILSVRYKMSPNIPISLDKLKLSVYILKDRS</sequence>
<dbReference type="InterPro" id="IPR011059">
    <property type="entry name" value="Metal-dep_hydrolase_composite"/>
</dbReference>
<feature type="domain" description="Amidohydrolase-related" evidence="3">
    <location>
        <begin position="60"/>
        <end position="119"/>
    </location>
</feature>
<dbReference type="EMBL" id="JAWDIQ010000001">
    <property type="protein sequence ID" value="MDY0408930.1"/>
    <property type="molecule type" value="Genomic_DNA"/>
</dbReference>
<dbReference type="SUPFAM" id="SSF51338">
    <property type="entry name" value="Composite domain of metallo-dependent hydrolases"/>
    <property type="match status" value="1"/>
</dbReference>
<dbReference type="PANTHER" id="PTHR11113">
    <property type="entry name" value="N-ACETYLGLUCOSAMINE-6-PHOSPHATE DEACETYLASE"/>
    <property type="match status" value="1"/>
</dbReference>
<evidence type="ECO:0000259" key="3">
    <source>
        <dbReference type="Pfam" id="PF01979"/>
    </source>
</evidence>
<keyword evidence="2" id="KW-0378">Hydrolase</keyword>
<accession>A0ABU5CRD0</accession>
<organism evidence="4 5">
    <name type="scientific">Paracerasibacillus soli</name>
    <dbReference type="NCBI Taxonomy" id="480284"/>
    <lineage>
        <taxon>Bacteria</taxon>
        <taxon>Bacillati</taxon>
        <taxon>Bacillota</taxon>
        <taxon>Bacilli</taxon>
        <taxon>Bacillales</taxon>
        <taxon>Bacillaceae</taxon>
        <taxon>Paracerasibacillus</taxon>
    </lineage>
</organism>
<name>A0ABU5CRD0_9BACI</name>
<keyword evidence="5" id="KW-1185">Reference proteome</keyword>